<protein>
    <submittedName>
        <fullName evidence="1">Uncharacterized protein</fullName>
    </submittedName>
</protein>
<evidence type="ECO:0000313" key="1">
    <source>
        <dbReference type="EMBL" id="PIK33939.1"/>
    </source>
</evidence>
<sequence>NTDLEGSFSEDEGGDFGFLGSSSSVESVYDSSLPYGSSETSVSLSLSWPEVYEYSYSDSSSLSVDDTTKKADQFLIPDRKGKLRSGGLKGFLDNLRNNGGRDTTVEDVLSYDVMSSYWIRHPIDDDVEESQSITAFDSDFTEWSDWVEPSDEGSGSWQEDDSWFSSDWPIDLFSETLSEVDSYVGSGDSYDIVDEYIPRPVDRPTITIDESPAERIEIAVCNWPKRLFDKEAQLFGSVKMAQYSNPSYDVTSLSTSNVFITQIRSEVDGVLTARIFMRDYSVSIVAVRELVKTPMSTFSSCYFSFLTPDLQEDAFGDDYSGDGDDEDEFEGSGAEFEDDLQELTLEIRNPVLLGSNLPIFSNLLPRFACIPPNTGQHLSTSSRRVYLLTGEIISCLDISVIVIL</sequence>
<reference evidence="1 2" key="1">
    <citation type="journal article" date="2017" name="PLoS Biol.">
        <title>The sea cucumber genome provides insights into morphological evolution and visceral regeneration.</title>
        <authorList>
            <person name="Zhang X."/>
            <person name="Sun L."/>
            <person name="Yuan J."/>
            <person name="Sun Y."/>
            <person name="Gao Y."/>
            <person name="Zhang L."/>
            <person name="Li S."/>
            <person name="Dai H."/>
            <person name="Hamel J.F."/>
            <person name="Liu C."/>
            <person name="Yu Y."/>
            <person name="Liu S."/>
            <person name="Lin W."/>
            <person name="Guo K."/>
            <person name="Jin S."/>
            <person name="Xu P."/>
            <person name="Storey K.B."/>
            <person name="Huan P."/>
            <person name="Zhang T."/>
            <person name="Zhou Y."/>
            <person name="Zhang J."/>
            <person name="Lin C."/>
            <person name="Li X."/>
            <person name="Xing L."/>
            <person name="Huo D."/>
            <person name="Sun M."/>
            <person name="Wang L."/>
            <person name="Mercier A."/>
            <person name="Li F."/>
            <person name="Yang H."/>
            <person name="Xiang J."/>
        </authorList>
    </citation>
    <scope>NUCLEOTIDE SEQUENCE [LARGE SCALE GENOMIC DNA]</scope>
    <source>
        <strain evidence="1">Shaxun</strain>
        <tissue evidence="1">Muscle</tissue>
    </source>
</reference>
<keyword evidence="2" id="KW-1185">Reference proteome</keyword>
<evidence type="ECO:0000313" key="2">
    <source>
        <dbReference type="Proteomes" id="UP000230750"/>
    </source>
</evidence>
<dbReference type="AlphaFoldDB" id="A0A2G8JE02"/>
<organism evidence="1 2">
    <name type="scientific">Stichopus japonicus</name>
    <name type="common">Sea cucumber</name>
    <dbReference type="NCBI Taxonomy" id="307972"/>
    <lineage>
        <taxon>Eukaryota</taxon>
        <taxon>Metazoa</taxon>
        <taxon>Echinodermata</taxon>
        <taxon>Eleutherozoa</taxon>
        <taxon>Echinozoa</taxon>
        <taxon>Holothuroidea</taxon>
        <taxon>Aspidochirotacea</taxon>
        <taxon>Aspidochirotida</taxon>
        <taxon>Stichopodidae</taxon>
        <taxon>Apostichopus</taxon>
    </lineage>
</organism>
<name>A0A2G8JE02_STIJA</name>
<accession>A0A2G8JE02</accession>
<dbReference type="Proteomes" id="UP000230750">
    <property type="component" value="Unassembled WGS sequence"/>
</dbReference>
<comment type="caution">
    <text evidence="1">The sequence shown here is derived from an EMBL/GenBank/DDBJ whole genome shotgun (WGS) entry which is preliminary data.</text>
</comment>
<gene>
    <name evidence="1" type="ORF">BSL78_29245</name>
</gene>
<dbReference type="EMBL" id="MRZV01002344">
    <property type="protein sequence ID" value="PIK33939.1"/>
    <property type="molecule type" value="Genomic_DNA"/>
</dbReference>
<feature type="non-terminal residue" evidence="1">
    <location>
        <position position="1"/>
    </location>
</feature>
<proteinExistence type="predicted"/>